<gene>
    <name evidence="3" type="ORF">KDU71_01610</name>
</gene>
<keyword evidence="1" id="KW-0378">Hydrolase</keyword>
<dbReference type="SUPFAM" id="SSF55811">
    <property type="entry name" value="Nudix"/>
    <property type="match status" value="1"/>
</dbReference>
<reference evidence="3" key="1">
    <citation type="journal article" date="2018" name="Int. J. Syst. Evol. Microbiol.">
        <title>Carboxylicivirga sediminis sp. nov., isolated from coastal sediment.</title>
        <authorList>
            <person name="Wang F.Q."/>
            <person name="Ren L.H."/>
            <person name="Zou R.J."/>
            <person name="Sun Y.Z."/>
            <person name="Liu X.J."/>
            <person name="Jiang F."/>
            <person name="Liu L.J."/>
        </authorList>
    </citation>
    <scope>NUCLEOTIDE SEQUENCE</scope>
    <source>
        <strain evidence="3">JR1</strain>
    </source>
</reference>
<protein>
    <submittedName>
        <fullName evidence="3">NUDIX domain-containing protein</fullName>
    </submittedName>
</protein>
<evidence type="ECO:0000256" key="1">
    <source>
        <dbReference type="ARBA" id="ARBA00022801"/>
    </source>
</evidence>
<keyword evidence="4" id="KW-1185">Reference proteome</keyword>
<reference evidence="3" key="2">
    <citation type="submission" date="2021-04" db="EMBL/GenBank/DDBJ databases">
        <authorList>
            <person name="Zhang T."/>
            <person name="Zhang Y."/>
            <person name="Lu D."/>
            <person name="Zuo D."/>
            <person name="Du Z."/>
        </authorList>
    </citation>
    <scope>NUCLEOTIDE SEQUENCE</scope>
    <source>
        <strain evidence="3">JR1</strain>
    </source>
</reference>
<dbReference type="InterPro" id="IPR015797">
    <property type="entry name" value="NUDIX_hydrolase-like_dom_sf"/>
</dbReference>
<dbReference type="InterPro" id="IPR000086">
    <property type="entry name" value="NUDIX_hydrolase_dom"/>
</dbReference>
<dbReference type="Pfam" id="PF00293">
    <property type="entry name" value="NUDIX"/>
    <property type="match status" value="1"/>
</dbReference>
<dbReference type="Gene3D" id="3.90.79.10">
    <property type="entry name" value="Nucleoside Triphosphate Pyrophosphohydrolase"/>
    <property type="match status" value="1"/>
</dbReference>
<accession>A0A941EYZ8</accession>
<evidence type="ECO:0000313" key="3">
    <source>
        <dbReference type="EMBL" id="MBR8534243.1"/>
    </source>
</evidence>
<dbReference type="GO" id="GO:0016787">
    <property type="term" value="F:hydrolase activity"/>
    <property type="evidence" value="ECO:0007669"/>
    <property type="project" value="UniProtKB-KW"/>
</dbReference>
<dbReference type="PROSITE" id="PS51462">
    <property type="entry name" value="NUDIX"/>
    <property type="match status" value="1"/>
</dbReference>
<dbReference type="Proteomes" id="UP000679220">
    <property type="component" value="Unassembled WGS sequence"/>
</dbReference>
<dbReference type="InterPro" id="IPR020084">
    <property type="entry name" value="NUDIX_hydrolase_CS"/>
</dbReference>
<sequence length="149" mass="17430">MNPFGQFNIRVYGLLINKQQQVLITDEYRMGMYMTKFPGGGLEYGEGTIECLKREFKEELDIDVSIKAHFYTTDYFQKALFFKDMQLISIYYLVKNTDIEKIPTTSVLNHIPEVEGAQSFRWLDIKHSSPEELTFQIDKKVLELLKATL</sequence>
<dbReference type="RefSeq" id="WP_212188144.1">
    <property type="nucleotide sequence ID" value="NZ_JAGTAR010000001.1"/>
</dbReference>
<dbReference type="AlphaFoldDB" id="A0A941EYZ8"/>
<feature type="domain" description="Nudix hydrolase" evidence="2">
    <location>
        <begin position="6"/>
        <end position="146"/>
    </location>
</feature>
<comment type="caution">
    <text evidence="3">The sequence shown here is derived from an EMBL/GenBank/DDBJ whole genome shotgun (WGS) entry which is preliminary data.</text>
</comment>
<evidence type="ECO:0000259" key="2">
    <source>
        <dbReference type="PROSITE" id="PS51462"/>
    </source>
</evidence>
<evidence type="ECO:0000313" key="4">
    <source>
        <dbReference type="Proteomes" id="UP000679220"/>
    </source>
</evidence>
<dbReference type="EMBL" id="JAGTAR010000001">
    <property type="protein sequence ID" value="MBR8534243.1"/>
    <property type="molecule type" value="Genomic_DNA"/>
</dbReference>
<organism evidence="3 4">
    <name type="scientific">Carboxylicivirga sediminis</name>
    <dbReference type="NCBI Taxonomy" id="2006564"/>
    <lineage>
        <taxon>Bacteria</taxon>
        <taxon>Pseudomonadati</taxon>
        <taxon>Bacteroidota</taxon>
        <taxon>Bacteroidia</taxon>
        <taxon>Marinilabiliales</taxon>
        <taxon>Marinilabiliaceae</taxon>
        <taxon>Carboxylicivirga</taxon>
    </lineage>
</organism>
<proteinExistence type="predicted"/>
<name>A0A941EYZ8_9BACT</name>
<dbReference type="PROSITE" id="PS00893">
    <property type="entry name" value="NUDIX_BOX"/>
    <property type="match status" value="1"/>
</dbReference>